<reference evidence="1 2" key="1">
    <citation type="journal article" date="2018" name="Evol. Lett.">
        <title>Horizontal gene cluster transfer increased hallucinogenic mushroom diversity.</title>
        <authorList>
            <person name="Reynolds H.T."/>
            <person name="Vijayakumar V."/>
            <person name="Gluck-Thaler E."/>
            <person name="Korotkin H.B."/>
            <person name="Matheny P.B."/>
            <person name="Slot J.C."/>
        </authorList>
    </citation>
    <scope>NUCLEOTIDE SEQUENCE [LARGE SCALE GENOMIC DNA]</scope>
    <source>
        <strain evidence="1 2">SRW20</strain>
    </source>
</reference>
<keyword evidence="2" id="KW-1185">Reference proteome</keyword>
<comment type="caution">
    <text evidence="1">The sequence shown here is derived from an EMBL/GenBank/DDBJ whole genome shotgun (WGS) entry which is preliminary data.</text>
</comment>
<gene>
    <name evidence="1" type="ORF">CVT26_012786</name>
</gene>
<evidence type="ECO:0000313" key="1">
    <source>
        <dbReference type="EMBL" id="PPQ76596.1"/>
    </source>
</evidence>
<name>A0A409WDP3_9AGAR</name>
<accession>A0A409WDP3</accession>
<organism evidence="1 2">
    <name type="scientific">Gymnopilus dilepis</name>
    <dbReference type="NCBI Taxonomy" id="231916"/>
    <lineage>
        <taxon>Eukaryota</taxon>
        <taxon>Fungi</taxon>
        <taxon>Dikarya</taxon>
        <taxon>Basidiomycota</taxon>
        <taxon>Agaricomycotina</taxon>
        <taxon>Agaricomycetes</taxon>
        <taxon>Agaricomycetidae</taxon>
        <taxon>Agaricales</taxon>
        <taxon>Agaricineae</taxon>
        <taxon>Hymenogastraceae</taxon>
        <taxon>Gymnopilus</taxon>
    </lineage>
</organism>
<dbReference type="InParanoid" id="A0A409WDP3"/>
<proteinExistence type="predicted"/>
<dbReference type="EMBL" id="NHYE01005143">
    <property type="protein sequence ID" value="PPQ76596.1"/>
    <property type="molecule type" value="Genomic_DNA"/>
</dbReference>
<dbReference type="STRING" id="231916.A0A409WDP3"/>
<dbReference type="Proteomes" id="UP000284706">
    <property type="component" value="Unassembled WGS sequence"/>
</dbReference>
<sequence length="74" mass="8401">MRDKRIAVLAVQETHLTEDKVISLENQFERRLKIYNSGDPLQPNSKGVAILLNKQLTKWQEATTVEIVAGRALL</sequence>
<protein>
    <recommendedName>
        <fullName evidence="3">Endonuclease/exonuclease/phosphatase domain-containing protein</fullName>
    </recommendedName>
</protein>
<dbReference type="OrthoDB" id="3047174at2759"/>
<dbReference type="AlphaFoldDB" id="A0A409WDP3"/>
<evidence type="ECO:0008006" key="3">
    <source>
        <dbReference type="Google" id="ProtNLM"/>
    </source>
</evidence>
<evidence type="ECO:0000313" key="2">
    <source>
        <dbReference type="Proteomes" id="UP000284706"/>
    </source>
</evidence>